<proteinExistence type="inferred from homology"/>
<organism evidence="9 10">
    <name type="scientific">Agrobacterium rosae</name>
    <dbReference type="NCBI Taxonomy" id="1972867"/>
    <lineage>
        <taxon>Bacteria</taxon>
        <taxon>Pseudomonadati</taxon>
        <taxon>Pseudomonadota</taxon>
        <taxon>Alphaproteobacteria</taxon>
        <taxon>Hyphomicrobiales</taxon>
        <taxon>Rhizobiaceae</taxon>
        <taxon>Rhizobium/Agrobacterium group</taxon>
        <taxon>Agrobacterium</taxon>
    </lineage>
</organism>
<dbReference type="PANTHER" id="PTHR47561">
    <property type="entry name" value="POLYSACCHARIDE DEACETYLASE FAMILY PROTEIN (AFU_ORTHOLOGUE AFUA_6G05030)"/>
    <property type="match status" value="1"/>
</dbReference>
<dbReference type="EMBL" id="JAVRAD010000002">
    <property type="protein sequence ID" value="MDX8329084.1"/>
    <property type="molecule type" value="Genomic_DNA"/>
</dbReference>
<dbReference type="InterPro" id="IPR011330">
    <property type="entry name" value="Glyco_hydro/deAcase_b/a-brl"/>
</dbReference>
<comment type="function">
    <text evidence="1">Is involved in generating a small heat-stable compound (Nod), an acylated oligomer of N-acetylglucosamine, that stimulates mitosis in various plant protoplasts.</text>
</comment>
<reference evidence="8 11" key="3">
    <citation type="journal article" date="2018" name="Syst. Appl. Microbiol.">
        <title>Agrobacterium rosae sp. nov., isolated from galls on different agricultural crops.</title>
        <authorList>
            <person name="Kuzmanovic N."/>
            <person name="Pulawska J."/>
            <person name="Smalla K."/>
            <person name="Nesme X."/>
        </authorList>
    </citation>
    <scope>NUCLEOTIDE SEQUENCE [LARGE SCALE GENOMIC DNA]</scope>
    <source>
        <strain evidence="8 11">NCPPB 1650</strain>
    </source>
</reference>
<accession>A0A1R3TJJ1</accession>
<evidence type="ECO:0000256" key="4">
    <source>
        <dbReference type="ARBA" id="ARBA00032976"/>
    </source>
</evidence>
<dbReference type="Gene3D" id="3.20.20.370">
    <property type="entry name" value="Glycoside hydrolase/deacetylase"/>
    <property type="match status" value="1"/>
</dbReference>
<dbReference type="SUPFAM" id="SSF88713">
    <property type="entry name" value="Glycoside hydrolase/deacetylase"/>
    <property type="match status" value="1"/>
</dbReference>
<dbReference type="RefSeq" id="WP_077118095.1">
    <property type="nucleotide sequence ID" value="NZ_CP133552.1"/>
</dbReference>
<evidence type="ECO:0000313" key="12">
    <source>
        <dbReference type="Proteomes" id="UP001277561"/>
    </source>
</evidence>
<gene>
    <name evidence="8" type="ORF">CPJ18_16645</name>
    <name evidence="9" type="ORF">DSM25559_0744</name>
    <name evidence="6" type="ORF">RMR22_08130</name>
    <name evidence="7" type="ORF">RMS29_07570</name>
</gene>
<dbReference type="Proteomes" id="UP001277561">
    <property type="component" value="Unassembled WGS sequence"/>
</dbReference>
<evidence type="ECO:0000256" key="3">
    <source>
        <dbReference type="ARBA" id="ARBA00020071"/>
    </source>
</evidence>
<dbReference type="PANTHER" id="PTHR47561:SF1">
    <property type="entry name" value="POLYSACCHARIDE DEACETYLASE FAMILY PROTEIN (AFU_ORTHOLOGUE AFUA_6G05030)"/>
    <property type="match status" value="1"/>
</dbReference>
<dbReference type="InterPro" id="IPR037950">
    <property type="entry name" value="PgdA-like"/>
</dbReference>
<reference evidence="6 12" key="4">
    <citation type="journal article" date="2023" name="Phytobiomes J">
        <title>Deciphering the key players within the bacterial microbiota associated with aerial crown gall tumors on rhododendron: Insights into the gallobiome.</title>
        <authorList>
            <person name="Kuzmanovic N."/>
            <person name="Nesme J."/>
            <person name="Wolf J."/>
            <person name="Neumann-Schaal M."/>
            <person name="Petersen J."/>
            <person name="Fernandez-Gnecco G."/>
            <person name="Sproeer C."/>
            <person name="Bunk B."/>
            <person name="Overmann J."/>
            <person name="Sorensen S.J."/>
            <person name="Idczak E."/>
            <person name="Smalla K."/>
        </authorList>
    </citation>
    <scope>NUCLEOTIDE SEQUENCE</scope>
    <source>
        <strain evidence="6">Rho-11.1</strain>
        <strain evidence="7">Rho-14.1</strain>
        <strain evidence="12">rho-14.1</strain>
    </source>
</reference>
<evidence type="ECO:0000256" key="2">
    <source>
        <dbReference type="ARBA" id="ARBA00010973"/>
    </source>
</evidence>
<dbReference type="InterPro" id="IPR002509">
    <property type="entry name" value="NODB_dom"/>
</dbReference>
<evidence type="ECO:0000313" key="8">
    <source>
        <dbReference type="EMBL" id="POO50028.1"/>
    </source>
</evidence>
<reference evidence="9" key="2">
    <citation type="submission" date="2016-10" db="EMBL/GenBank/DDBJ databases">
        <authorList>
            <person name="de Groot N.N."/>
        </authorList>
    </citation>
    <scope>NUCLEOTIDE SEQUENCE [LARGE SCALE GENOMIC DNA]</scope>
    <source>
        <strain evidence="9">DSM25559</strain>
    </source>
</reference>
<dbReference type="AlphaFoldDB" id="A0A1R3TJJ1"/>
<evidence type="ECO:0000313" key="9">
    <source>
        <dbReference type="EMBL" id="SCX08629.1"/>
    </source>
</evidence>
<protein>
    <recommendedName>
        <fullName evidence="3">Chitooligosaccharide deacetylase</fullName>
    </recommendedName>
    <alternativeName>
        <fullName evidence="4">Nodulation protein B</fullName>
    </alternativeName>
</protein>
<dbReference type="GeneID" id="86880945"/>
<evidence type="ECO:0000313" key="7">
    <source>
        <dbReference type="EMBL" id="MDX8329084.1"/>
    </source>
</evidence>
<dbReference type="GO" id="GO:0005975">
    <property type="term" value="P:carbohydrate metabolic process"/>
    <property type="evidence" value="ECO:0007669"/>
    <property type="project" value="InterPro"/>
</dbReference>
<dbReference type="Pfam" id="PF01522">
    <property type="entry name" value="Polysacc_deac_1"/>
    <property type="match status" value="1"/>
</dbReference>
<dbReference type="EMBL" id="NXEJ01000008">
    <property type="protein sequence ID" value="POO50028.1"/>
    <property type="molecule type" value="Genomic_DNA"/>
</dbReference>
<sequence length="294" mass="33618">MEPWEWDEATWRGRVEKVRAGRSLKPKVWKNGARCAVALSFDSDHETNELRDGGESIGRLSQGQYGNRKGVPRILETLKQADVPATFFVPAVAALLYPDEQKRVIAEGHEIGLHGWIHEVNTKVPPEKERELHLRAADTIEKITGVRAVGMRTPSWDFSAVTLEIERELGLLYDSSLMADDDPYELVEDGQPTGMVELPVEWIRDDAVYFNMNRFTAHRPYTPPPAVLDIFKREFDRAYQEGGLFLLTMHPHVSGYRSRIFILEELIRHIQSHDDVWFGTHADIARYAKENADV</sequence>
<keyword evidence="12" id="KW-1185">Reference proteome</keyword>
<dbReference type="PROSITE" id="PS51677">
    <property type="entry name" value="NODB"/>
    <property type="match status" value="1"/>
</dbReference>
<feature type="domain" description="NodB homology" evidence="5">
    <location>
        <begin position="55"/>
        <end position="279"/>
    </location>
</feature>
<dbReference type="EMBL" id="JAVRAF010000002">
    <property type="protein sequence ID" value="MDX8302211.1"/>
    <property type="molecule type" value="Genomic_DNA"/>
</dbReference>
<evidence type="ECO:0000259" key="5">
    <source>
        <dbReference type="PROSITE" id="PS51677"/>
    </source>
</evidence>
<evidence type="ECO:0000313" key="10">
    <source>
        <dbReference type="Proteomes" id="UP000187891"/>
    </source>
</evidence>
<dbReference type="GO" id="GO:0016810">
    <property type="term" value="F:hydrolase activity, acting on carbon-nitrogen (but not peptide) bonds"/>
    <property type="evidence" value="ECO:0007669"/>
    <property type="project" value="InterPro"/>
</dbReference>
<evidence type="ECO:0000313" key="11">
    <source>
        <dbReference type="Proteomes" id="UP000237447"/>
    </source>
</evidence>
<evidence type="ECO:0000256" key="1">
    <source>
        <dbReference type="ARBA" id="ARBA00003236"/>
    </source>
</evidence>
<dbReference type="STRING" id="1907666.DSM25559_0744"/>
<evidence type="ECO:0000313" key="6">
    <source>
        <dbReference type="EMBL" id="MDX8302211.1"/>
    </source>
</evidence>
<dbReference type="CDD" id="cd10938">
    <property type="entry name" value="CE4_HpPgdA_like"/>
    <property type="match status" value="1"/>
</dbReference>
<reference evidence="10" key="1">
    <citation type="submission" date="2016-10" db="EMBL/GenBank/DDBJ databases">
        <authorList>
            <person name="Wibberg D."/>
        </authorList>
    </citation>
    <scope>NUCLEOTIDE SEQUENCE [LARGE SCALE GENOMIC DNA]</scope>
</reference>
<comment type="similarity">
    <text evidence="2">Belongs to the polysaccharide deacetylase family.</text>
</comment>
<dbReference type="Proteomes" id="UP000187891">
    <property type="component" value="Unassembled WGS sequence"/>
</dbReference>
<accession>A0A2S4E916</accession>
<name>A0A1R3TJJ1_9HYPH</name>
<dbReference type="EMBL" id="FMUE01000002">
    <property type="protein sequence ID" value="SCX08629.1"/>
    <property type="molecule type" value="Genomic_DNA"/>
</dbReference>
<dbReference type="Proteomes" id="UP000237447">
    <property type="component" value="Unassembled WGS sequence"/>
</dbReference>